<dbReference type="PRINTS" id="PR01703">
    <property type="entry name" value="MNSODISMTASE"/>
</dbReference>
<dbReference type="PROSITE" id="PS00088">
    <property type="entry name" value="SOD_MN"/>
    <property type="match status" value="1"/>
</dbReference>
<dbReference type="InterPro" id="IPR001189">
    <property type="entry name" value="Mn/Fe_SOD"/>
</dbReference>
<organism evidence="10 11">
    <name type="scientific">Candidatus Uhrbacteria bacterium CG_4_9_14_3_um_filter_50_9</name>
    <dbReference type="NCBI Taxonomy" id="1975035"/>
    <lineage>
        <taxon>Bacteria</taxon>
        <taxon>Candidatus Uhriibacteriota</taxon>
    </lineage>
</organism>
<dbReference type="InterPro" id="IPR036314">
    <property type="entry name" value="SOD_C_sf"/>
</dbReference>
<dbReference type="SUPFAM" id="SSF46609">
    <property type="entry name" value="Fe,Mn superoxide dismutase (SOD), N-terminal domain"/>
    <property type="match status" value="1"/>
</dbReference>
<dbReference type="Gene3D" id="1.10.287.990">
    <property type="entry name" value="Fe,Mn superoxide dismutase (SOD) domain"/>
    <property type="match status" value="1"/>
</dbReference>
<accession>A0A2M7XDL7</accession>
<feature type="domain" description="Manganese/iron superoxide dismutase C-terminal" evidence="9">
    <location>
        <begin position="91"/>
        <end position="190"/>
    </location>
</feature>
<comment type="similarity">
    <text evidence="1 7">Belongs to the iron/manganese superoxide dismutase family.</text>
</comment>
<reference evidence="11" key="1">
    <citation type="submission" date="2017-09" db="EMBL/GenBank/DDBJ databases">
        <title>Depth-based differentiation of microbial function through sediment-hosted aquifers and enrichment of novel symbionts in the deep terrestrial subsurface.</title>
        <authorList>
            <person name="Probst A.J."/>
            <person name="Ladd B."/>
            <person name="Jarett J.K."/>
            <person name="Geller-Mcgrath D.E."/>
            <person name="Sieber C.M.K."/>
            <person name="Emerson J.B."/>
            <person name="Anantharaman K."/>
            <person name="Thomas B.C."/>
            <person name="Malmstrom R."/>
            <person name="Stieglmeier M."/>
            <person name="Klingl A."/>
            <person name="Woyke T."/>
            <person name="Ryan C.M."/>
            <person name="Banfield J.F."/>
        </authorList>
    </citation>
    <scope>NUCLEOTIDE SEQUENCE [LARGE SCALE GENOMIC DNA]</scope>
</reference>
<evidence type="ECO:0000259" key="8">
    <source>
        <dbReference type="Pfam" id="PF00081"/>
    </source>
</evidence>
<evidence type="ECO:0000313" key="10">
    <source>
        <dbReference type="EMBL" id="PJA45977.1"/>
    </source>
</evidence>
<dbReference type="PANTHER" id="PTHR42769:SF3">
    <property type="entry name" value="SUPEROXIDE DISMUTASE [FE] 2, CHLOROPLASTIC"/>
    <property type="match status" value="1"/>
</dbReference>
<comment type="catalytic activity">
    <reaction evidence="7">
        <text>2 superoxide + 2 H(+) = H2O2 + O2</text>
        <dbReference type="Rhea" id="RHEA:20696"/>
        <dbReference type="ChEBI" id="CHEBI:15378"/>
        <dbReference type="ChEBI" id="CHEBI:15379"/>
        <dbReference type="ChEBI" id="CHEBI:16240"/>
        <dbReference type="ChEBI" id="CHEBI:18421"/>
        <dbReference type="EC" id="1.15.1.1"/>
    </reaction>
</comment>
<gene>
    <name evidence="10" type="ORF">CO174_01160</name>
</gene>
<comment type="function">
    <text evidence="7">Destroys radicals which are normally produced within the cells and which are toxic to biological systems.</text>
</comment>
<evidence type="ECO:0000256" key="5">
    <source>
        <dbReference type="ARBA" id="ARBA00023004"/>
    </source>
</evidence>
<protein>
    <recommendedName>
        <fullName evidence="2 7">Superoxide dismutase</fullName>
        <ecNumber evidence="2 7">1.15.1.1</ecNumber>
    </recommendedName>
</protein>
<dbReference type="EMBL" id="PFWU01000013">
    <property type="protein sequence ID" value="PJA45977.1"/>
    <property type="molecule type" value="Genomic_DNA"/>
</dbReference>
<evidence type="ECO:0000259" key="9">
    <source>
        <dbReference type="Pfam" id="PF02777"/>
    </source>
</evidence>
<name>A0A2M7XDL7_9BACT</name>
<sequence>MFELPELLFDTQAFGSWTSGETFDYHHGKHHAGYVTKLNAAILGNEFEGKSLEDVIAASRKNNPKIYNLAAQHFNHSYFWNCLSPEFQTPDGLLAAQIEKDFGSLEAFKTQFADVAAKHFGSGWTWLVRETDGSLVIKDFHDADTPAQTDDTPLLTLDVWEHAYYIDHRNDRGAFIQGFWDHVNWKFVGEQLG</sequence>
<dbReference type="InterPro" id="IPR019831">
    <property type="entry name" value="Mn/Fe_SOD_N"/>
</dbReference>
<dbReference type="InterPro" id="IPR036324">
    <property type="entry name" value="Mn/Fe_SOD_N_sf"/>
</dbReference>
<feature type="domain" description="Manganese/iron superoxide dismutase N-terminal" evidence="8">
    <location>
        <begin position="2"/>
        <end position="84"/>
    </location>
</feature>
<dbReference type="InterPro" id="IPR019832">
    <property type="entry name" value="Mn/Fe_SOD_C"/>
</dbReference>
<feature type="binding site" evidence="6">
    <location>
        <position position="26"/>
    </location>
    <ligand>
        <name>Mn(2+)</name>
        <dbReference type="ChEBI" id="CHEBI:29035"/>
    </ligand>
</feature>
<keyword evidence="3 6" id="KW-0479">Metal-binding</keyword>
<dbReference type="Pfam" id="PF02777">
    <property type="entry name" value="Sod_Fe_C"/>
    <property type="match status" value="1"/>
</dbReference>
<keyword evidence="5" id="KW-0408">Iron</keyword>
<evidence type="ECO:0000256" key="6">
    <source>
        <dbReference type="PIRSR" id="PIRSR000349-1"/>
    </source>
</evidence>
<dbReference type="InterPro" id="IPR019833">
    <property type="entry name" value="Mn/Fe_SOD_BS"/>
</dbReference>
<dbReference type="GO" id="GO:0046872">
    <property type="term" value="F:metal ion binding"/>
    <property type="evidence" value="ECO:0007669"/>
    <property type="project" value="UniProtKB-KW"/>
</dbReference>
<dbReference type="GO" id="GO:0004784">
    <property type="term" value="F:superoxide dismutase activity"/>
    <property type="evidence" value="ECO:0007669"/>
    <property type="project" value="UniProtKB-EC"/>
</dbReference>
<feature type="binding site" evidence="6">
    <location>
        <position position="76"/>
    </location>
    <ligand>
        <name>Mn(2+)</name>
        <dbReference type="ChEBI" id="CHEBI:29035"/>
    </ligand>
</feature>
<comment type="caution">
    <text evidence="10">The sequence shown here is derived from an EMBL/GenBank/DDBJ whole genome shotgun (WGS) entry which is preliminary data.</text>
</comment>
<dbReference type="EC" id="1.15.1.1" evidence="2 7"/>
<dbReference type="Gene3D" id="3.55.40.20">
    <property type="entry name" value="Iron/manganese superoxide dismutase, C-terminal domain"/>
    <property type="match status" value="1"/>
</dbReference>
<dbReference type="AlphaFoldDB" id="A0A2M7XDL7"/>
<evidence type="ECO:0000256" key="4">
    <source>
        <dbReference type="ARBA" id="ARBA00023002"/>
    </source>
</evidence>
<evidence type="ECO:0000313" key="11">
    <source>
        <dbReference type="Proteomes" id="UP000229385"/>
    </source>
</evidence>
<proteinExistence type="inferred from homology"/>
<dbReference type="Proteomes" id="UP000229385">
    <property type="component" value="Unassembled WGS sequence"/>
</dbReference>
<evidence type="ECO:0000256" key="1">
    <source>
        <dbReference type="ARBA" id="ARBA00008714"/>
    </source>
</evidence>
<evidence type="ECO:0000256" key="3">
    <source>
        <dbReference type="ARBA" id="ARBA00022723"/>
    </source>
</evidence>
<dbReference type="PANTHER" id="PTHR42769">
    <property type="entry name" value="SUPEROXIDE DISMUTASE"/>
    <property type="match status" value="1"/>
</dbReference>
<feature type="binding site" evidence="6">
    <location>
        <position position="158"/>
    </location>
    <ligand>
        <name>Mn(2+)</name>
        <dbReference type="ChEBI" id="CHEBI:29035"/>
    </ligand>
</feature>
<dbReference type="Pfam" id="PF00081">
    <property type="entry name" value="Sod_Fe_N"/>
    <property type="match status" value="1"/>
</dbReference>
<feature type="binding site" evidence="6">
    <location>
        <position position="162"/>
    </location>
    <ligand>
        <name>Mn(2+)</name>
        <dbReference type="ChEBI" id="CHEBI:29035"/>
    </ligand>
</feature>
<dbReference type="PIRSF" id="PIRSF000349">
    <property type="entry name" value="SODismutase"/>
    <property type="match status" value="1"/>
</dbReference>
<evidence type="ECO:0000256" key="2">
    <source>
        <dbReference type="ARBA" id="ARBA00012682"/>
    </source>
</evidence>
<evidence type="ECO:0000256" key="7">
    <source>
        <dbReference type="RuleBase" id="RU000414"/>
    </source>
</evidence>
<dbReference type="SUPFAM" id="SSF54719">
    <property type="entry name" value="Fe,Mn superoxide dismutase (SOD), C-terminal domain"/>
    <property type="match status" value="1"/>
</dbReference>
<dbReference type="FunFam" id="1.10.287.990:FF:000002">
    <property type="entry name" value="Superoxide dismutase"/>
    <property type="match status" value="1"/>
</dbReference>
<keyword evidence="4 7" id="KW-0560">Oxidoreductase</keyword>